<accession>A0A284SBD9</accession>
<evidence type="ECO:0000256" key="1">
    <source>
        <dbReference type="SAM" id="MobiDB-lite"/>
    </source>
</evidence>
<feature type="compositionally biased region" description="Acidic residues" evidence="1">
    <location>
        <begin position="334"/>
        <end position="346"/>
    </location>
</feature>
<dbReference type="Proteomes" id="UP000219338">
    <property type="component" value="Unassembled WGS sequence"/>
</dbReference>
<feature type="region of interest" description="Disordered" evidence="1">
    <location>
        <begin position="325"/>
        <end position="346"/>
    </location>
</feature>
<evidence type="ECO:0000313" key="3">
    <source>
        <dbReference type="Proteomes" id="UP000219338"/>
    </source>
</evidence>
<dbReference type="OrthoDB" id="3053204at2759"/>
<proteinExistence type="predicted"/>
<protein>
    <submittedName>
        <fullName evidence="2">Uncharacterized protein</fullName>
    </submittedName>
</protein>
<gene>
    <name evidence="2" type="ORF">ARMOST_21864</name>
</gene>
<sequence>MHAQPSFCSTISTQRQAIKVQHDQEILATALPSRHAAISIPKPRHPPVIKREPLSPILSHHAKRPCQSSLHSIPPCPMLLPKKNPSSEEGRFTASPSPDPSLIHANVKCEPRSSSFSPPPVSSLMRRKPAVDEEVIEILSDSDSQASHSLPRKTLAKITHPEIIEISSDSDTGSSCNHSRKKTIPSLKTKAWPDDYLTQDVVDCFYQCENRPKDPVTRKKLTVRMVFEKCFPDQAWPRSTFYDNRKRWTAATVTDQADAYHEVDQLWKAFAADHLIPGAAVRAVIKRSQRSCSVETTESSGESSDGLSYQLGPRLKSKSLYYSKNDLPVQPLDPDVDGEDESLSDM</sequence>
<dbReference type="EMBL" id="FUEG01000056">
    <property type="protein sequence ID" value="SJL18279.1"/>
    <property type="molecule type" value="Genomic_DNA"/>
</dbReference>
<reference evidence="3" key="1">
    <citation type="journal article" date="2017" name="Nat. Ecol. Evol.">
        <title>Genome expansion and lineage-specific genetic innovations in the forest pathogenic fungi Armillaria.</title>
        <authorList>
            <person name="Sipos G."/>
            <person name="Prasanna A.N."/>
            <person name="Walter M.C."/>
            <person name="O'Connor E."/>
            <person name="Balint B."/>
            <person name="Krizsan K."/>
            <person name="Kiss B."/>
            <person name="Hess J."/>
            <person name="Varga T."/>
            <person name="Slot J."/>
            <person name="Riley R."/>
            <person name="Boka B."/>
            <person name="Rigling D."/>
            <person name="Barry K."/>
            <person name="Lee J."/>
            <person name="Mihaltcheva S."/>
            <person name="LaButti K."/>
            <person name="Lipzen A."/>
            <person name="Waldron R."/>
            <person name="Moloney N.M."/>
            <person name="Sperisen C."/>
            <person name="Kredics L."/>
            <person name="Vagvoelgyi C."/>
            <person name="Patrignani A."/>
            <person name="Fitzpatrick D."/>
            <person name="Nagy I."/>
            <person name="Doyle S."/>
            <person name="Anderson J.B."/>
            <person name="Grigoriev I.V."/>
            <person name="Gueldener U."/>
            <person name="Muensterkoetter M."/>
            <person name="Nagy L.G."/>
        </authorList>
    </citation>
    <scope>NUCLEOTIDE SEQUENCE [LARGE SCALE GENOMIC DNA]</scope>
    <source>
        <strain evidence="3">C18/9</strain>
    </source>
</reference>
<organism evidence="2 3">
    <name type="scientific">Armillaria ostoyae</name>
    <name type="common">Armillaria root rot fungus</name>
    <dbReference type="NCBI Taxonomy" id="47428"/>
    <lineage>
        <taxon>Eukaryota</taxon>
        <taxon>Fungi</taxon>
        <taxon>Dikarya</taxon>
        <taxon>Basidiomycota</taxon>
        <taxon>Agaricomycotina</taxon>
        <taxon>Agaricomycetes</taxon>
        <taxon>Agaricomycetidae</taxon>
        <taxon>Agaricales</taxon>
        <taxon>Marasmiineae</taxon>
        <taxon>Physalacriaceae</taxon>
        <taxon>Armillaria</taxon>
    </lineage>
</organism>
<dbReference type="AlphaFoldDB" id="A0A284SBD9"/>
<name>A0A284SBD9_ARMOS</name>
<keyword evidence="3" id="KW-1185">Reference proteome</keyword>
<evidence type="ECO:0000313" key="2">
    <source>
        <dbReference type="EMBL" id="SJL18279.1"/>
    </source>
</evidence>
<feature type="region of interest" description="Disordered" evidence="1">
    <location>
        <begin position="66"/>
        <end position="125"/>
    </location>
</feature>